<dbReference type="AlphaFoldDB" id="V4AA57"/>
<dbReference type="EMBL" id="KB201890">
    <property type="protein sequence ID" value="ESO93652.1"/>
    <property type="molecule type" value="Genomic_DNA"/>
</dbReference>
<reference evidence="2 3" key="1">
    <citation type="journal article" date="2013" name="Nature">
        <title>Insights into bilaterian evolution from three spiralian genomes.</title>
        <authorList>
            <person name="Simakov O."/>
            <person name="Marletaz F."/>
            <person name="Cho S.J."/>
            <person name="Edsinger-Gonzales E."/>
            <person name="Havlak P."/>
            <person name="Hellsten U."/>
            <person name="Kuo D.H."/>
            <person name="Larsson T."/>
            <person name="Lv J."/>
            <person name="Arendt D."/>
            <person name="Savage R."/>
            <person name="Osoegawa K."/>
            <person name="de Jong P."/>
            <person name="Grimwood J."/>
            <person name="Chapman J.A."/>
            <person name="Shapiro H."/>
            <person name="Aerts A."/>
            <person name="Otillar R.P."/>
            <person name="Terry A.Y."/>
            <person name="Boore J.L."/>
            <person name="Grigoriev I.V."/>
            <person name="Lindberg D.R."/>
            <person name="Seaver E.C."/>
            <person name="Weisblat D.A."/>
            <person name="Putnam N.H."/>
            <person name="Rokhsar D.S."/>
        </authorList>
    </citation>
    <scope>NUCLEOTIDE SEQUENCE [LARGE SCALE GENOMIC DNA]</scope>
</reference>
<gene>
    <name evidence="2" type="ORF">LOTGIDRAFT_153102</name>
</gene>
<evidence type="ECO:0000313" key="2">
    <source>
        <dbReference type="EMBL" id="ESO93652.1"/>
    </source>
</evidence>
<dbReference type="RefSeq" id="XP_009055287.1">
    <property type="nucleotide sequence ID" value="XM_009057039.1"/>
</dbReference>
<dbReference type="CTD" id="20235867"/>
<protein>
    <submittedName>
        <fullName evidence="2">Uncharacterized protein</fullName>
    </submittedName>
</protein>
<dbReference type="KEGG" id="lgi:LOTGIDRAFT_153102"/>
<dbReference type="Proteomes" id="UP000030746">
    <property type="component" value="Unassembled WGS sequence"/>
</dbReference>
<proteinExistence type="predicted"/>
<organism evidence="2 3">
    <name type="scientific">Lottia gigantea</name>
    <name type="common">Giant owl limpet</name>
    <dbReference type="NCBI Taxonomy" id="225164"/>
    <lineage>
        <taxon>Eukaryota</taxon>
        <taxon>Metazoa</taxon>
        <taxon>Spiralia</taxon>
        <taxon>Lophotrochozoa</taxon>
        <taxon>Mollusca</taxon>
        <taxon>Gastropoda</taxon>
        <taxon>Patellogastropoda</taxon>
        <taxon>Lottioidea</taxon>
        <taxon>Lottiidae</taxon>
        <taxon>Lottia</taxon>
    </lineage>
</organism>
<dbReference type="GeneID" id="20235867"/>
<dbReference type="HOGENOM" id="CLU_1236282_0_0_1"/>
<evidence type="ECO:0000313" key="3">
    <source>
        <dbReference type="Proteomes" id="UP000030746"/>
    </source>
</evidence>
<keyword evidence="3" id="KW-1185">Reference proteome</keyword>
<name>V4AA57_LOTGI</name>
<evidence type="ECO:0000256" key="1">
    <source>
        <dbReference type="SAM" id="MobiDB-lite"/>
    </source>
</evidence>
<feature type="compositionally biased region" description="Basic and acidic residues" evidence="1">
    <location>
        <begin position="19"/>
        <end position="38"/>
    </location>
</feature>
<feature type="region of interest" description="Disordered" evidence="1">
    <location>
        <begin position="1"/>
        <end position="61"/>
    </location>
</feature>
<sequence>MANLTSQTDLDDVISPAQRVDDGKTPTDEERFKAERTPSRSRSGRSRTSNVSSHGSQTLLMTSKAKMAAAKSRLQYVKRETDNKNQQALLDANLTVIQHEKEASVAEAEYKAMEEMVNYSDSSSSRSDSDIREVKETRTRNFAMKPSTPYGEMPVLSPQNGLLPREDTPRDIQTVPGRIQYQHSTNVDRMNNLSPTISEMLCTPDPVQTQADLNPSATPFQPVC</sequence>
<accession>V4AA57</accession>